<protein>
    <submittedName>
        <fullName evidence="1">Uncharacterized protein</fullName>
    </submittedName>
</protein>
<dbReference type="AlphaFoldDB" id="A0A1N7RK34"/>
<accession>A0A1N7RK34</accession>
<organism evidence="1 2">
    <name type="scientific">Paraburkholderia ribeironis</name>
    <dbReference type="NCBI Taxonomy" id="1247936"/>
    <lineage>
        <taxon>Bacteria</taxon>
        <taxon>Pseudomonadati</taxon>
        <taxon>Pseudomonadota</taxon>
        <taxon>Betaproteobacteria</taxon>
        <taxon>Burkholderiales</taxon>
        <taxon>Burkholderiaceae</taxon>
        <taxon>Paraburkholderia</taxon>
    </lineage>
</organism>
<name>A0A1N7RK34_9BURK</name>
<proteinExistence type="predicted"/>
<dbReference type="EMBL" id="CYGX02000005">
    <property type="protein sequence ID" value="SIT35476.1"/>
    <property type="molecule type" value="Genomic_DNA"/>
</dbReference>
<dbReference type="Proteomes" id="UP000187012">
    <property type="component" value="Unassembled WGS sequence"/>
</dbReference>
<reference evidence="1 2" key="1">
    <citation type="submission" date="2016-12" db="EMBL/GenBank/DDBJ databases">
        <authorList>
            <person name="Song W.-J."/>
            <person name="Kurnit D.M."/>
        </authorList>
    </citation>
    <scope>NUCLEOTIDE SEQUENCE [LARGE SCALE GENOMIC DNA]</scope>
    <source>
        <strain evidence="1 2">STM7296</strain>
    </source>
</reference>
<dbReference type="STRING" id="1247936.BN2475_50046"/>
<evidence type="ECO:0000313" key="1">
    <source>
        <dbReference type="EMBL" id="SIT35476.1"/>
    </source>
</evidence>
<keyword evidence="2" id="KW-1185">Reference proteome</keyword>
<evidence type="ECO:0000313" key="2">
    <source>
        <dbReference type="Proteomes" id="UP000187012"/>
    </source>
</evidence>
<gene>
    <name evidence="1" type="ORF">BN2475_50046</name>
</gene>
<sequence length="106" mass="12179">MDFYTQIASIQLDSVYIPIMQMVRQHSYHPEFTTDRMGNGPIPIVTIPTVRVWDHSTMRMIETKINAGSAIGIMDSHLPATRRIQYPDIGRSTRWKSNFASRITDP</sequence>